<sequence>MAESTRSAASGRTAVVEEDALVGVAVLAEDVELVGLGVVLDVLGGVVSVVEALVLDVLGGVVSVVEALVLDVLGVLFVLVGVVSSVKGFVLVGVVSSVKGFVLVGVVSSVKGFVLVGVVSLVGTSNIFAEKSVSVPREAAAGSGTPGEDTTVEAAAFTPCSSNAPATAAAIASASGRRRPGVREN</sequence>
<dbReference type="AlphaFoldDB" id="A0A3G8ZQT5"/>
<dbReference type="KEGG" id="nak:EH165_00745"/>
<keyword evidence="1" id="KW-0472">Membrane</keyword>
<organism evidence="2 3">
    <name type="scientific">Nakamurella antarctica</name>
    <dbReference type="NCBI Taxonomy" id="1902245"/>
    <lineage>
        <taxon>Bacteria</taxon>
        <taxon>Bacillati</taxon>
        <taxon>Actinomycetota</taxon>
        <taxon>Actinomycetes</taxon>
        <taxon>Nakamurellales</taxon>
        <taxon>Nakamurellaceae</taxon>
        <taxon>Nakamurella</taxon>
    </lineage>
</organism>
<feature type="transmembrane region" description="Helical" evidence="1">
    <location>
        <begin position="101"/>
        <end position="122"/>
    </location>
</feature>
<name>A0A3G8ZQT5_9ACTN</name>
<reference evidence="2 3" key="1">
    <citation type="submission" date="2018-11" db="EMBL/GenBank/DDBJ databases">
        <authorList>
            <person name="Da X."/>
        </authorList>
    </citation>
    <scope>NUCLEOTIDE SEQUENCE [LARGE SCALE GENOMIC DNA]</scope>
    <source>
        <strain evidence="2 3">S14-144</strain>
    </source>
</reference>
<accession>A0A3G8ZQT5</accession>
<dbReference type="RefSeq" id="WP_124797599.1">
    <property type="nucleotide sequence ID" value="NZ_CP034170.1"/>
</dbReference>
<keyword evidence="1" id="KW-0812">Transmembrane</keyword>
<dbReference type="Proteomes" id="UP000268084">
    <property type="component" value="Chromosome"/>
</dbReference>
<keyword evidence="1" id="KW-1133">Transmembrane helix</keyword>
<evidence type="ECO:0000313" key="3">
    <source>
        <dbReference type="Proteomes" id="UP000268084"/>
    </source>
</evidence>
<keyword evidence="3" id="KW-1185">Reference proteome</keyword>
<gene>
    <name evidence="2" type="ORF">EH165_00745</name>
</gene>
<evidence type="ECO:0000256" key="1">
    <source>
        <dbReference type="SAM" id="Phobius"/>
    </source>
</evidence>
<evidence type="ECO:0000313" key="2">
    <source>
        <dbReference type="EMBL" id="AZI56914.1"/>
    </source>
</evidence>
<feature type="transmembrane region" description="Helical" evidence="1">
    <location>
        <begin position="42"/>
        <end position="65"/>
    </location>
</feature>
<proteinExistence type="predicted"/>
<protein>
    <submittedName>
        <fullName evidence="2">Uncharacterized protein</fullName>
    </submittedName>
</protein>
<reference evidence="2 3" key="2">
    <citation type="submission" date="2018-12" db="EMBL/GenBank/DDBJ databases">
        <title>Nakamurella antarcticus sp. nov., isolated from Antarctica South Shetland Islands soil.</title>
        <authorList>
            <person name="Peng F."/>
        </authorList>
    </citation>
    <scope>NUCLEOTIDE SEQUENCE [LARGE SCALE GENOMIC DNA]</scope>
    <source>
        <strain evidence="2 3">S14-144</strain>
    </source>
</reference>
<dbReference type="EMBL" id="CP034170">
    <property type="protein sequence ID" value="AZI56914.1"/>
    <property type="molecule type" value="Genomic_DNA"/>
</dbReference>
<feature type="transmembrane region" description="Helical" evidence="1">
    <location>
        <begin position="72"/>
        <end position="95"/>
    </location>
</feature>